<comment type="subunit">
    <text evidence="7 9 11">In plastids the minimal PEP RNA polymerase catalytic core is composed of four subunits: alpha, beta, beta', and beta''. When a (nuclear-encoded) sigma factor is associated with the core the holoenzyme is formed, which can initiate transcription.</text>
</comment>
<evidence type="ECO:0000256" key="9">
    <source>
        <dbReference type="HAMAP-Rule" id="MF_01321"/>
    </source>
</evidence>
<proteinExistence type="inferred from homology"/>
<keyword evidence="3 9" id="KW-0240">DNA-directed RNA polymerase</keyword>
<evidence type="ECO:0000313" key="16">
    <source>
        <dbReference type="EMBL" id="ARQ82111.1"/>
    </source>
</evidence>
<dbReference type="InterPro" id="IPR010243">
    <property type="entry name" value="RNA_pol_bsu_bac"/>
</dbReference>
<dbReference type="InterPro" id="IPR007642">
    <property type="entry name" value="RNA_pol_Rpb2_2"/>
</dbReference>
<dbReference type="Pfam" id="PF04560">
    <property type="entry name" value="RNA_pol_Rpb2_7"/>
    <property type="match status" value="1"/>
</dbReference>
<evidence type="ECO:0000256" key="10">
    <source>
        <dbReference type="RuleBase" id="RU000434"/>
    </source>
</evidence>
<dbReference type="InterPro" id="IPR042107">
    <property type="entry name" value="DNA-dir_RNA_pol_bsu_ext_1_sf"/>
</dbReference>
<dbReference type="GO" id="GO:0000428">
    <property type="term" value="C:DNA-directed RNA polymerase complex"/>
    <property type="evidence" value="ECO:0007669"/>
    <property type="project" value="UniProtKB-KW"/>
</dbReference>
<evidence type="ECO:0000256" key="3">
    <source>
        <dbReference type="ARBA" id="ARBA00022478"/>
    </source>
</evidence>
<dbReference type="Gene3D" id="2.40.50.150">
    <property type="match status" value="1"/>
</dbReference>
<dbReference type="GO" id="GO:0003899">
    <property type="term" value="F:DNA-directed RNA polymerase activity"/>
    <property type="evidence" value="ECO:0007669"/>
    <property type="project" value="UniProtKB-UniRule"/>
</dbReference>
<dbReference type="EMBL" id="KY509311">
    <property type="protein sequence ID" value="ARQ82111.1"/>
    <property type="molecule type" value="Genomic_DNA"/>
</dbReference>
<evidence type="ECO:0000259" key="15">
    <source>
        <dbReference type="Pfam" id="PF04565"/>
    </source>
</evidence>
<dbReference type="HAMAP" id="MF_01321">
    <property type="entry name" value="RNApol_bact_RpoB"/>
    <property type="match status" value="1"/>
</dbReference>
<feature type="domain" description="RNA polymerase Rpb2" evidence="14">
    <location>
        <begin position="142"/>
        <end position="318"/>
    </location>
</feature>
<dbReference type="GO" id="GO:0003677">
    <property type="term" value="F:DNA binding"/>
    <property type="evidence" value="ECO:0007669"/>
    <property type="project" value="UniProtKB-UniRule"/>
</dbReference>
<evidence type="ECO:0000259" key="13">
    <source>
        <dbReference type="Pfam" id="PF04560"/>
    </source>
</evidence>
<dbReference type="InterPro" id="IPR014724">
    <property type="entry name" value="RNA_pol_RPB2_OB-fold"/>
</dbReference>
<dbReference type="CDD" id="cd00653">
    <property type="entry name" value="RNA_pol_B_RPB2"/>
    <property type="match status" value="1"/>
</dbReference>
<dbReference type="InterPro" id="IPR015712">
    <property type="entry name" value="DNA-dir_RNA_pol_su2"/>
</dbReference>
<dbReference type="AlphaFoldDB" id="A0A1X9RPL5"/>
<evidence type="ECO:0000259" key="12">
    <source>
        <dbReference type="Pfam" id="PF00562"/>
    </source>
</evidence>
<comment type="subcellular location">
    <subcellularLocation>
        <location evidence="9">Plastid</location>
        <location evidence="9">Chloroplast</location>
    </subcellularLocation>
</comment>
<dbReference type="Gene3D" id="2.40.270.10">
    <property type="entry name" value="DNA-directed RNA polymerase, subunit 2, domain 6"/>
    <property type="match status" value="2"/>
</dbReference>
<feature type="domain" description="RNA polymerase Rpb2" evidence="13">
    <location>
        <begin position="1171"/>
        <end position="1245"/>
    </location>
</feature>
<dbReference type="GO" id="GO:0006351">
    <property type="term" value="P:DNA-templated transcription"/>
    <property type="evidence" value="ECO:0007669"/>
    <property type="project" value="UniProtKB-UniRule"/>
</dbReference>
<dbReference type="InterPro" id="IPR007120">
    <property type="entry name" value="DNA-dir_RNAP_su2_dom"/>
</dbReference>
<dbReference type="InterPro" id="IPR007121">
    <property type="entry name" value="RNA_pol_bsu_CS"/>
</dbReference>
<feature type="domain" description="RNA polymerase Rpb2" evidence="15">
    <location>
        <begin position="376"/>
        <end position="442"/>
    </location>
</feature>
<dbReference type="GO" id="GO:0032549">
    <property type="term" value="F:ribonucleoside binding"/>
    <property type="evidence" value="ECO:0007669"/>
    <property type="project" value="InterPro"/>
</dbReference>
<feature type="domain" description="DNA-directed RNA polymerase subunit 2 hybrid-binding" evidence="12">
    <location>
        <begin position="793"/>
        <end position="1169"/>
    </location>
</feature>
<dbReference type="Gene3D" id="3.90.1100.10">
    <property type="match status" value="1"/>
</dbReference>
<evidence type="ECO:0000256" key="5">
    <source>
        <dbReference type="ARBA" id="ARBA00022695"/>
    </source>
</evidence>
<dbReference type="PROSITE" id="PS01166">
    <property type="entry name" value="RNA_POL_BETA"/>
    <property type="match status" value="1"/>
</dbReference>
<name>A0A1X9RPL5_9CHLO</name>
<dbReference type="InterPro" id="IPR037033">
    <property type="entry name" value="DNA-dir_RNAP_su2_hyb_sf"/>
</dbReference>
<protein>
    <recommendedName>
        <fullName evidence="9">DNA-directed RNA polymerase subunit beta</fullName>
        <ecNumber evidence="9">2.7.7.6</ecNumber>
    </recommendedName>
    <alternativeName>
        <fullName evidence="9">PEP</fullName>
    </alternativeName>
    <alternativeName>
        <fullName evidence="9">Plastid-encoded RNA polymerase subunit beta</fullName>
        <shortName evidence="9">RNA polymerase subunit beta</shortName>
    </alternativeName>
</protein>
<dbReference type="Gene3D" id="2.40.50.100">
    <property type="match status" value="2"/>
</dbReference>
<dbReference type="InterPro" id="IPR007641">
    <property type="entry name" value="RNA_pol_Rpb2_7"/>
</dbReference>
<dbReference type="InterPro" id="IPR037034">
    <property type="entry name" value="RNA_pol_Rpb2_2_sf"/>
</dbReference>
<evidence type="ECO:0000256" key="7">
    <source>
        <dbReference type="ARBA" id="ARBA00026088"/>
    </source>
</evidence>
<dbReference type="Pfam" id="PF04561">
    <property type="entry name" value="RNA_pol_Rpb2_2"/>
    <property type="match status" value="1"/>
</dbReference>
<evidence type="ECO:0000259" key="14">
    <source>
        <dbReference type="Pfam" id="PF04561"/>
    </source>
</evidence>
<comment type="catalytic activity">
    <reaction evidence="8 9 11">
        <text>RNA(n) + a ribonucleoside 5'-triphosphate = RNA(n+1) + diphosphate</text>
        <dbReference type="Rhea" id="RHEA:21248"/>
        <dbReference type="Rhea" id="RHEA-COMP:14527"/>
        <dbReference type="Rhea" id="RHEA-COMP:17342"/>
        <dbReference type="ChEBI" id="CHEBI:33019"/>
        <dbReference type="ChEBI" id="CHEBI:61557"/>
        <dbReference type="ChEBI" id="CHEBI:140395"/>
        <dbReference type="EC" id="2.7.7.6"/>
    </reaction>
</comment>
<dbReference type="InterPro" id="IPR007645">
    <property type="entry name" value="RNA_pol_Rpb2_3"/>
</dbReference>
<dbReference type="PANTHER" id="PTHR20856">
    <property type="entry name" value="DNA-DIRECTED RNA POLYMERASE I SUBUNIT 2"/>
    <property type="match status" value="1"/>
</dbReference>
<evidence type="ECO:0000256" key="4">
    <source>
        <dbReference type="ARBA" id="ARBA00022679"/>
    </source>
</evidence>
<dbReference type="SUPFAM" id="SSF64484">
    <property type="entry name" value="beta and beta-prime subunits of DNA dependent RNA-polymerase"/>
    <property type="match status" value="1"/>
</dbReference>
<evidence type="ECO:0000256" key="11">
    <source>
        <dbReference type="RuleBase" id="RU363031"/>
    </source>
</evidence>
<dbReference type="Pfam" id="PF00562">
    <property type="entry name" value="RNA_pol_Rpb2_6"/>
    <property type="match status" value="1"/>
</dbReference>
<dbReference type="Gene3D" id="2.30.150.10">
    <property type="entry name" value="DNA-directed RNA polymerase, beta subunit, external 1 domain"/>
    <property type="match status" value="1"/>
</dbReference>
<keyword evidence="16" id="KW-0934">Plastid</keyword>
<dbReference type="Gene3D" id="3.90.1800.10">
    <property type="entry name" value="RNA polymerase alpha subunit dimerisation domain"/>
    <property type="match status" value="1"/>
</dbReference>
<dbReference type="Gene3D" id="3.90.1110.10">
    <property type="entry name" value="RNA polymerase Rpb2, domain 2"/>
    <property type="match status" value="1"/>
</dbReference>
<evidence type="ECO:0000256" key="2">
    <source>
        <dbReference type="ARBA" id="ARBA00006835"/>
    </source>
</evidence>
<organism evidence="16">
    <name type="scientific">Ostreobium sp. HV05007a</name>
    <dbReference type="NCBI Taxonomy" id="1979228"/>
    <lineage>
        <taxon>Eukaryota</taxon>
        <taxon>Viridiplantae</taxon>
        <taxon>Chlorophyta</taxon>
        <taxon>core chlorophytes</taxon>
        <taxon>Ulvophyceae</taxon>
        <taxon>TCBD clade</taxon>
        <taxon>Bryopsidales</taxon>
        <taxon>Ostreobineae</taxon>
        <taxon>Ostreobiaceae</taxon>
        <taxon>Ostreobium</taxon>
    </lineage>
</organism>
<geneLocation type="chloroplast" evidence="16"/>
<comment type="function">
    <text evidence="1 9 11">DNA-dependent RNA polymerase catalyzes the transcription of DNA into RNA using the four ribonucleoside triphosphates as substrates.</text>
</comment>
<reference evidence="16" key="1">
    <citation type="journal article" date="2017" name="J. Phycol.">
        <title>Phylogenetic position of the coral symbiont Ostreobium (Ulvophyceae) inferred from chloroplast genome data.</title>
        <authorList>
            <person name="Verbruggen H."/>
            <person name="Marcelino V.R."/>
            <person name="Guiry M.D."/>
            <person name="Cremen M.C."/>
            <person name="Jackson C.J."/>
        </authorList>
    </citation>
    <scope>NUCLEOTIDE SEQUENCE</scope>
</reference>
<comment type="similarity">
    <text evidence="2 9 10">Belongs to the RNA polymerase beta chain family.</text>
</comment>
<keyword evidence="6 9" id="KW-0804">Transcription</keyword>
<dbReference type="EC" id="2.7.7.6" evidence="9"/>
<evidence type="ECO:0000256" key="1">
    <source>
        <dbReference type="ARBA" id="ARBA00004026"/>
    </source>
</evidence>
<evidence type="ECO:0000256" key="6">
    <source>
        <dbReference type="ARBA" id="ARBA00023163"/>
    </source>
</evidence>
<gene>
    <name evidence="9 16" type="primary">rpoB</name>
</gene>
<keyword evidence="4 9" id="KW-0808">Transferase</keyword>
<dbReference type="Pfam" id="PF04565">
    <property type="entry name" value="RNA_pol_Rpb2_3"/>
    <property type="match status" value="1"/>
</dbReference>
<sequence length="1254" mass="146042">MLKSLNFISFLIPDFLDIQRSSFFYFLKRGLIYEFQKKNPILNKKKRIKILFFPKFYQLTAPKQNPDQAVIKSKTYASELYIPIQKIDYQNKITQYKWLLIGFLPLMTKRGYFITNGVPRVIINQVIRKPGAYFQESKNKLIKSNKTQINRQLYVDLISHRGTWLRLEIDKRNKIWAKMKKSPRIPVLLLLQTFGINKKTIIQTVLNSNFESDPNILKNKKDSIENLFSLINSKSKNIDEVIENRRKLICYKFLNARSYYLGKVGRKQLNNKFGLSISTNQTTLTPYDILLTIDSLIQVFKNKKNCDDIDHLENRRVRTSGELIQNQLALGLIRLEKRLVDKIKKDKGFLQLQNVFTPRTLNSVFKEFFGSNPLSQFLDQANPLSELTHKRRLTSIGPGGVSRDTAGMAIRGIHPTHYGRICPIETPEGQNAGLVNSMTTFSSLNKDGSIITPFFLIYKGQIQKQLGVQKIASEFSKRHTILLNFVETSKLNFLSNYPFTIQIDQNFRKVSRKNIKYSIISCLQLISIATSLIPFLEHDDANRALMGSNMQRQAIPLLNSEQPIVGTGFENKVLFYSSNFIQSPQSGLILYSSHKKIILSSFLDINYKKSNERFTREFYKKIFFKYQKSFFKFYYIKYFTFIKYFNYLFQYKTRNNFKNYLFKKYFILNNKKIKIINLKNNIIFLNSNKCIDYLLNKIQIFNFSYISRNIDINCTEKPKFFLQKKVPYIWNTKYLKKENLIFRNKKPFNITSIKNIYTLPTNKVILQFNSLKNSNTKYISIQNTPKENRFRTELFLINYTRSNQGTCLVQKPFFKSGYWVEKGSLLTNNLSSDLGELALGKNILVGYLPWEGYNFEDAILINESLIYNDVYTSIHIEKYKIEIRETLFGSDEITKKIPNLDFKSELSLDDRGIIKIGSWIEEGDILVGRITPTQKRNLLPHEKLLYDIVGKDLSSYKNTSLRVPRGIEGRVINIQVFEKKNIFKNNFDSKITSVAVYIAESKKIKIGDKIAGRHGNKGIVSKILVLEDMPYFPDGNCLDMILNPLGVPSRMNIGQIFESLFGLIGKKLMKRFKILPFDEIFGYEASRSLSFFKLYETSLKLNKCWFFSPNFPGKFKIFDGRTGINFTYPIMSGFSYMMKLIHLVDEKIHARSTGSYSLVTQQPLRGRSKHGGQRFGEMEVWALEGFGVAYTLQELLTVKSDDVKGRTQILETVLKHSTLYFGTPESFKVLIRELQALCLDVKIYDRNIKYYFNF</sequence>
<evidence type="ECO:0000256" key="8">
    <source>
        <dbReference type="ARBA" id="ARBA00048552"/>
    </source>
</evidence>
<keyword evidence="5 9" id="KW-0548">Nucleotidyltransferase</keyword>
<dbReference type="GO" id="GO:0009507">
    <property type="term" value="C:chloroplast"/>
    <property type="evidence" value="ECO:0007669"/>
    <property type="project" value="UniProtKB-SubCell"/>
</dbReference>
<keyword evidence="16" id="KW-0150">Chloroplast</keyword>
<accession>A0A1X9RPL5</accession>